<dbReference type="Proteomes" id="UP000030481">
    <property type="component" value="Unassembled WGS sequence"/>
</dbReference>
<dbReference type="EMBL" id="JNAR01000016">
    <property type="protein sequence ID" value="KGG07306.1"/>
    <property type="molecule type" value="Genomic_DNA"/>
</dbReference>
<dbReference type="AlphaFoldDB" id="A0A0A2B0B0"/>
<accession>A0A0A2B0B0</accession>
<dbReference type="SUPFAM" id="SSF50494">
    <property type="entry name" value="Trypsin-like serine proteases"/>
    <property type="match status" value="1"/>
</dbReference>
<name>A0A0A2B0B0_PROMR</name>
<reference evidence="2" key="1">
    <citation type="journal article" date="2014" name="Sci. Data">
        <title>Genomes of diverse isolates of the marine cyanobacterium Prochlorococcus.</title>
        <authorList>
            <person name="Biller S."/>
            <person name="Berube P."/>
            <person name="Thompson J."/>
            <person name="Kelly L."/>
            <person name="Roggensack S."/>
            <person name="Awad L."/>
            <person name="Roache-Johnson K."/>
            <person name="Ding H."/>
            <person name="Giovannoni S.J."/>
            <person name="Moore L.R."/>
            <person name="Chisholm S.W."/>
        </authorList>
    </citation>
    <scope>NUCLEOTIDE SEQUENCE [LARGE SCALE GENOMIC DNA]</scope>
</reference>
<sequence length="541" mass="60771">MNINCLIKNFFILFFSILNLYSLKTYAINCGSPVHKNKAICRSKSNVEPIINPKELIEKVTVLIEGNGNPGSGVIINKENNLYSILTSAHVVCSRRNQSVDTEEYAVKTFDGVWHDSYDNSNLNVKCPPILTGQEKMSSKFCSAAVSKAYPWPIDIAILEFKSNKEYEVAKKSSSIKKLGKDVYISGYPISKDGKLVIRESQGTVDVPPSSINQTCKGYGLRYIAQTEVGMDGGGVWSKNGRLVGIHGYREVSREDDIALNRGSYGSGIHVPYWKEMIDPLNPSKGFTEDFEKKDGKDDVYGIISKAKAFINVARSEKINNNPNFIIEEASTSILEDLKRAEKIDSKQPLVPALLAQIYIRRYEDGSKQKVYLTNALKNINKAILLQKPNWLGPKASYDGSFEAIRAYVHFLYGQHINNQDSILSYRYAIKNIDARLSLKPNDVESWKDKANYHFYAKELGNAYASLIKASKLAPKDPSIFIDMGFILVENKEYIKACEDFKRAKNLINEGITRQGSQGSFAKDYKQQKKRMKPFTDALGC</sequence>
<dbReference type="SUPFAM" id="SSF48452">
    <property type="entry name" value="TPR-like"/>
    <property type="match status" value="1"/>
</dbReference>
<dbReference type="InterPro" id="IPR043504">
    <property type="entry name" value="Peptidase_S1_PA_chymotrypsin"/>
</dbReference>
<dbReference type="Gene3D" id="2.40.10.10">
    <property type="entry name" value="Trypsin-like serine proteases"/>
    <property type="match status" value="2"/>
</dbReference>
<organism evidence="1 2">
    <name type="scientific">Prochlorococcus marinus str. MIT 9401</name>
    <dbReference type="NCBI Taxonomy" id="167551"/>
    <lineage>
        <taxon>Bacteria</taxon>
        <taxon>Bacillati</taxon>
        <taxon>Cyanobacteriota</taxon>
        <taxon>Cyanophyceae</taxon>
        <taxon>Synechococcales</taxon>
        <taxon>Prochlorococcaceae</taxon>
        <taxon>Prochlorococcus</taxon>
    </lineage>
</organism>
<dbReference type="Gene3D" id="1.25.40.10">
    <property type="entry name" value="Tetratricopeptide repeat domain"/>
    <property type="match status" value="1"/>
</dbReference>
<proteinExistence type="predicted"/>
<dbReference type="InterPro" id="IPR011990">
    <property type="entry name" value="TPR-like_helical_dom_sf"/>
</dbReference>
<evidence type="ECO:0000313" key="1">
    <source>
        <dbReference type="EMBL" id="KGG07306.1"/>
    </source>
</evidence>
<protein>
    <submittedName>
        <fullName evidence="1">TPR repeat</fullName>
    </submittedName>
</protein>
<dbReference type="InterPro" id="IPR009003">
    <property type="entry name" value="Peptidase_S1_PA"/>
</dbReference>
<evidence type="ECO:0000313" key="2">
    <source>
        <dbReference type="Proteomes" id="UP000030481"/>
    </source>
</evidence>
<gene>
    <name evidence="1" type="ORF">EV01_1643</name>
</gene>
<comment type="caution">
    <text evidence="1">The sequence shown here is derived from an EMBL/GenBank/DDBJ whole genome shotgun (WGS) entry which is preliminary data.</text>
</comment>
<dbReference type="Pfam" id="PF13365">
    <property type="entry name" value="Trypsin_2"/>
    <property type="match status" value="1"/>
</dbReference>